<feature type="transmembrane region" description="Helical" evidence="16">
    <location>
        <begin position="101"/>
        <end position="123"/>
    </location>
</feature>
<gene>
    <name evidence="17" type="primary">sdhD</name>
    <name evidence="17" type="ORF">ACFQDM_13160</name>
</gene>
<dbReference type="InterPro" id="IPR034804">
    <property type="entry name" value="SQR/QFR_C/D"/>
</dbReference>
<keyword evidence="7" id="KW-0813">Transport</keyword>
<evidence type="ECO:0000256" key="6">
    <source>
        <dbReference type="ARBA" id="ARBA00019425"/>
    </source>
</evidence>
<evidence type="ECO:0000256" key="9">
    <source>
        <dbReference type="ARBA" id="ARBA00022617"/>
    </source>
</evidence>
<accession>A0ABW1SBV0</accession>
<evidence type="ECO:0000256" key="13">
    <source>
        <dbReference type="ARBA" id="ARBA00022989"/>
    </source>
</evidence>
<evidence type="ECO:0000256" key="1">
    <source>
        <dbReference type="ARBA" id="ARBA00001971"/>
    </source>
</evidence>
<dbReference type="SUPFAM" id="SSF81343">
    <property type="entry name" value="Fumarate reductase respiratory complex transmembrane subunits"/>
    <property type="match status" value="1"/>
</dbReference>
<keyword evidence="13 16" id="KW-1133">Transmembrane helix</keyword>
<evidence type="ECO:0000256" key="14">
    <source>
        <dbReference type="ARBA" id="ARBA00023004"/>
    </source>
</evidence>
<dbReference type="Proteomes" id="UP001596303">
    <property type="component" value="Unassembled WGS sequence"/>
</dbReference>
<evidence type="ECO:0000256" key="10">
    <source>
        <dbReference type="ARBA" id="ARBA00022692"/>
    </source>
</evidence>
<keyword evidence="9" id="KW-0349">Heme</keyword>
<keyword evidence="12" id="KW-0249">Electron transport</keyword>
<dbReference type="NCBIfam" id="TIGR02968">
    <property type="entry name" value="succ_dehyd_anc"/>
    <property type="match status" value="1"/>
</dbReference>
<keyword evidence="8" id="KW-0816">Tricarboxylic acid cycle</keyword>
<dbReference type="Pfam" id="PF01127">
    <property type="entry name" value="Sdh_cyt"/>
    <property type="match status" value="1"/>
</dbReference>
<dbReference type="Gene3D" id="1.20.1300.10">
    <property type="entry name" value="Fumarate reductase/succinate dehydrogenase, transmembrane subunit"/>
    <property type="match status" value="1"/>
</dbReference>
<evidence type="ECO:0000256" key="12">
    <source>
        <dbReference type="ARBA" id="ARBA00022982"/>
    </source>
</evidence>
<keyword evidence="15 16" id="KW-0472">Membrane</keyword>
<feature type="transmembrane region" description="Helical" evidence="16">
    <location>
        <begin position="31"/>
        <end position="52"/>
    </location>
</feature>
<proteinExistence type="predicted"/>
<dbReference type="InterPro" id="IPR000701">
    <property type="entry name" value="SuccDH_FuR_B_TM-su"/>
</dbReference>
<protein>
    <recommendedName>
        <fullName evidence="6">Succinate dehydrogenase hydrophobic membrane anchor subunit</fullName>
    </recommendedName>
</protein>
<evidence type="ECO:0000256" key="2">
    <source>
        <dbReference type="ARBA" id="ARBA00004050"/>
    </source>
</evidence>
<keyword evidence="11" id="KW-0479">Metal-binding</keyword>
<name>A0ABW1SBV0_9PROT</name>
<dbReference type="RefSeq" id="WP_377379765.1">
    <property type="nucleotide sequence ID" value="NZ_JBHSSW010000017.1"/>
</dbReference>
<comment type="subunit">
    <text evidence="5">Part of an enzyme complex containing four subunits: a flavoprotein, an iron-sulfur protein, plus two membrane-anchoring proteins, SdhC and SdhD.</text>
</comment>
<feature type="transmembrane region" description="Helical" evidence="16">
    <location>
        <begin position="58"/>
        <end position="80"/>
    </location>
</feature>
<evidence type="ECO:0000256" key="15">
    <source>
        <dbReference type="ARBA" id="ARBA00023136"/>
    </source>
</evidence>
<dbReference type="CDD" id="cd03495">
    <property type="entry name" value="SQR_TypeC_SdhD_like"/>
    <property type="match status" value="1"/>
</dbReference>
<comment type="pathway">
    <text evidence="4">Carbohydrate metabolism; tricarboxylic acid cycle.</text>
</comment>
<organism evidence="17 18">
    <name type="scientific">Ponticaulis profundi</name>
    <dbReference type="NCBI Taxonomy" id="2665222"/>
    <lineage>
        <taxon>Bacteria</taxon>
        <taxon>Pseudomonadati</taxon>
        <taxon>Pseudomonadota</taxon>
        <taxon>Alphaproteobacteria</taxon>
        <taxon>Hyphomonadales</taxon>
        <taxon>Hyphomonadaceae</taxon>
        <taxon>Ponticaulis</taxon>
    </lineage>
</organism>
<keyword evidence="14" id="KW-0408">Iron</keyword>
<evidence type="ECO:0000256" key="8">
    <source>
        <dbReference type="ARBA" id="ARBA00022532"/>
    </source>
</evidence>
<evidence type="ECO:0000256" key="16">
    <source>
        <dbReference type="SAM" id="Phobius"/>
    </source>
</evidence>
<comment type="subcellular location">
    <subcellularLocation>
        <location evidence="3">Membrane</location>
        <topology evidence="3">Multi-pass membrane protein</topology>
    </subcellularLocation>
</comment>
<comment type="function">
    <text evidence="2">Membrane-anchoring subunit of succinate dehydrogenase (SDH).</text>
</comment>
<evidence type="ECO:0000256" key="7">
    <source>
        <dbReference type="ARBA" id="ARBA00022448"/>
    </source>
</evidence>
<evidence type="ECO:0000256" key="5">
    <source>
        <dbReference type="ARBA" id="ARBA00011558"/>
    </source>
</evidence>
<evidence type="ECO:0000256" key="4">
    <source>
        <dbReference type="ARBA" id="ARBA00005163"/>
    </source>
</evidence>
<keyword evidence="18" id="KW-1185">Reference proteome</keyword>
<evidence type="ECO:0000256" key="3">
    <source>
        <dbReference type="ARBA" id="ARBA00004141"/>
    </source>
</evidence>
<evidence type="ECO:0000313" key="17">
    <source>
        <dbReference type="EMBL" id="MFC6199037.1"/>
    </source>
</evidence>
<comment type="caution">
    <text evidence="17">The sequence shown here is derived from an EMBL/GenBank/DDBJ whole genome shotgun (WGS) entry which is preliminary data.</text>
</comment>
<comment type="cofactor">
    <cofactor evidence="1">
        <name>heme</name>
        <dbReference type="ChEBI" id="CHEBI:30413"/>
    </cofactor>
</comment>
<evidence type="ECO:0000256" key="11">
    <source>
        <dbReference type="ARBA" id="ARBA00022723"/>
    </source>
</evidence>
<dbReference type="InterPro" id="IPR014312">
    <property type="entry name" value="Succ_DH_anchor"/>
</dbReference>
<reference evidence="18" key="1">
    <citation type="journal article" date="2019" name="Int. J. Syst. Evol. Microbiol.">
        <title>The Global Catalogue of Microorganisms (GCM) 10K type strain sequencing project: providing services to taxonomists for standard genome sequencing and annotation.</title>
        <authorList>
            <consortium name="The Broad Institute Genomics Platform"/>
            <consortium name="The Broad Institute Genome Sequencing Center for Infectious Disease"/>
            <person name="Wu L."/>
            <person name="Ma J."/>
        </authorList>
    </citation>
    <scope>NUCLEOTIDE SEQUENCE [LARGE SCALE GENOMIC DNA]</scope>
    <source>
        <strain evidence="18">CGMCC-1.15741</strain>
    </source>
</reference>
<evidence type="ECO:0000313" key="18">
    <source>
        <dbReference type="Proteomes" id="UP001596303"/>
    </source>
</evidence>
<dbReference type="EMBL" id="JBHSSW010000017">
    <property type="protein sequence ID" value="MFC6199037.1"/>
    <property type="molecule type" value="Genomic_DNA"/>
</dbReference>
<sequence>MSQKSIRTPLNNVRGLGSAKEGAGHFIKQRVTAIALIFLVPYMMYCLITATQGGYDTAAAFVGNPINGVLIILFAGAAFLHMRLGLQVVIEDYIGKHTTRVVLLMLNTFVSIALFAAAAYAVVRIGLGA</sequence>
<keyword evidence="10 16" id="KW-0812">Transmembrane</keyword>